<dbReference type="EMBL" id="JBAHYK010000345">
    <property type="protein sequence ID" value="KAL0574997.1"/>
    <property type="molecule type" value="Genomic_DNA"/>
</dbReference>
<keyword evidence="7" id="KW-1185">Reference proteome</keyword>
<gene>
    <name evidence="6" type="ORF">V5O48_006965</name>
</gene>
<dbReference type="Gene3D" id="6.10.140.2220">
    <property type="match status" value="1"/>
</dbReference>
<organism evidence="6 7">
    <name type="scientific">Marasmius crinis-equi</name>
    <dbReference type="NCBI Taxonomy" id="585013"/>
    <lineage>
        <taxon>Eukaryota</taxon>
        <taxon>Fungi</taxon>
        <taxon>Dikarya</taxon>
        <taxon>Basidiomycota</taxon>
        <taxon>Agaricomycotina</taxon>
        <taxon>Agaricomycetes</taxon>
        <taxon>Agaricomycetidae</taxon>
        <taxon>Agaricales</taxon>
        <taxon>Marasmiineae</taxon>
        <taxon>Marasmiaceae</taxon>
        <taxon>Marasmius</taxon>
    </lineage>
</organism>
<dbReference type="PROSITE" id="PS50865">
    <property type="entry name" value="ZF_MYND_2"/>
    <property type="match status" value="1"/>
</dbReference>
<evidence type="ECO:0000313" key="7">
    <source>
        <dbReference type="Proteomes" id="UP001465976"/>
    </source>
</evidence>
<dbReference type="Pfam" id="PF01753">
    <property type="entry name" value="zf-MYND"/>
    <property type="match status" value="1"/>
</dbReference>
<keyword evidence="1" id="KW-0479">Metal-binding</keyword>
<proteinExistence type="predicted"/>
<reference evidence="6 7" key="1">
    <citation type="submission" date="2024-02" db="EMBL/GenBank/DDBJ databases">
        <title>A draft genome for the cacao thread blight pathogen Marasmius crinis-equi.</title>
        <authorList>
            <person name="Cohen S.P."/>
            <person name="Baruah I.K."/>
            <person name="Amoako-Attah I."/>
            <person name="Bukari Y."/>
            <person name="Meinhardt L.W."/>
            <person name="Bailey B.A."/>
        </authorList>
    </citation>
    <scope>NUCLEOTIDE SEQUENCE [LARGE SCALE GENOMIC DNA]</scope>
    <source>
        <strain evidence="6 7">GH-76</strain>
    </source>
</reference>
<name>A0ABR3FI70_9AGAR</name>
<evidence type="ECO:0000256" key="2">
    <source>
        <dbReference type="ARBA" id="ARBA00022771"/>
    </source>
</evidence>
<sequence>MTFNSRSCHGSRRLLAEVVKEYPSSIIAIEHLRRTRIPNTGFFDLSYPGADVNSVIAAMMALCEHLDGPRPSVAVGNIEKYWVSVLRPWVVFLLHQICRGEPSTPEGVDIFENLLAVIPPILAIGLGYIRPASTNTPDSAISPLIFHIWLRAVERHHISWGPWSALMTYMTESWPEIATSLGYTDDSNMQSIFLHHLDYLTQVITTLPASFVSNIANFLCVIYLGGSAQESLLGSHSFRKATIPALVRIISGLVRKRKTLRHASGGSYEREAARRVVSLATRLLTLVVVDPSSVAAALDAGILKVIIKAHRCLFVRSHHDGLTASCVTLFCCVLDNISIFLIWPSVLRRFLKSGKTTPTLEMELKTKNGLVWEAWERTFAKANELGDFWKDLKKQISPLCNYDQCPGVRAVQTKPDYFHCTGCFRAIYCSAGCRKSDWRGGHREFCIRLSLKPNEDPESQDSGTSLTGREFQFFQACQRKYACLAFLELFKHAGTTENLVFLFTFDSPKLPTSEDFVILSRDKLYTLATDDRWNGSLGVIKERCRSAGNETLVVTSFPKSYQDVWVVTSGVQFGASMLEGLENLDFFGGE</sequence>
<dbReference type="InterPro" id="IPR002893">
    <property type="entry name" value="Znf_MYND"/>
</dbReference>
<dbReference type="SUPFAM" id="SSF144232">
    <property type="entry name" value="HIT/MYND zinc finger-like"/>
    <property type="match status" value="1"/>
</dbReference>
<keyword evidence="2 4" id="KW-0863">Zinc-finger</keyword>
<evidence type="ECO:0000313" key="6">
    <source>
        <dbReference type="EMBL" id="KAL0574997.1"/>
    </source>
</evidence>
<accession>A0ABR3FI70</accession>
<evidence type="ECO:0000259" key="5">
    <source>
        <dbReference type="PROSITE" id="PS50865"/>
    </source>
</evidence>
<comment type="caution">
    <text evidence="6">The sequence shown here is derived from an EMBL/GenBank/DDBJ whole genome shotgun (WGS) entry which is preliminary data.</text>
</comment>
<feature type="domain" description="MYND-type" evidence="5">
    <location>
        <begin position="405"/>
        <end position="446"/>
    </location>
</feature>
<evidence type="ECO:0000256" key="4">
    <source>
        <dbReference type="PROSITE-ProRule" id="PRU00134"/>
    </source>
</evidence>
<evidence type="ECO:0000256" key="1">
    <source>
        <dbReference type="ARBA" id="ARBA00022723"/>
    </source>
</evidence>
<keyword evidence="3" id="KW-0862">Zinc</keyword>
<protein>
    <recommendedName>
        <fullName evidence="5">MYND-type domain-containing protein</fullName>
    </recommendedName>
</protein>
<evidence type="ECO:0000256" key="3">
    <source>
        <dbReference type="ARBA" id="ARBA00022833"/>
    </source>
</evidence>
<dbReference type="Proteomes" id="UP001465976">
    <property type="component" value="Unassembled WGS sequence"/>
</dbReference>